<organism evidence="2 3">
    <name type="scientific">Falsiruegeria mediterranea M17</name>
    <dbReference type="NCBI Taxonomy" id="1200281"/>
    <lineage>
        <taxon>Bacteria</taxon>
        <taxon>Pseudomonadati</taxon>
        <taxon>Pseudomonadota</taxon>
        <taxon>Alphaproteobacteria</taxon>
        <taxon>Rhodobacterales</taxon>
        <taxon>Roseobacteraceae</taxon>
        <taxon>Falsiruegeria</taxon>
    </lineage>
</organism>
<evidence type="ECO:0000256" key="1">
    <source>
        <dbReference type="SAM" id="SignalP"/>
    </source>
</evidence>
<proteinExistence type="predicted"/>
<gene>
    <name evidence="2" type="ORF">TRM7615_01568</name>
</gene>
<keyword evidence="1" id="KW-0732">Signal</keyword>
<accession>A0A2R8C6V0</accession>
<dbReference type="AlphaFoldDB" id="A0A2R8C6V0"/>
<sequence length="186" mass="20713">MPIPRHFLLLVVALLVSGTSAQAQQDHALTVDSLSVLHDGRVLVRYDLQNRQERPVCLPAQGGTPQVFVEQFSATDNLPMARSDAGVTGVERFRSPYLWLEPGQAVSSSVIYSAHEFSGFGQGEGQLVRPPRVERDPLFVILSVPLRNCPLFRHNGNLTFNGTWHVTRVVRSLPSRVFSLLRPGRY</sequence>
<dbReference type="EMBL" id="ONZG01000003">
    <property type="protein sequence ID" value="SPJ28073.1"/>
    <property type="molecule type" value="Genomic_DNA"/>
</dbReference>
<dbReference type="Proteomes" id="UP000244898">
    <property type="component" value="Unassembled WGS sequence"/>
</dbReference>
<dbReference type="OrthoDB" id="7858906at2"/>
<dbReference type="RefSeq" id="WP_108786326.1">
    <property type="nucleotide sequence ID" value="NZ_ONZG01000003.1"/>
</dbReference>
<feature type="chain" id="PRO_5015322893" evidence="1">
    <location>
        <begin position="24"/>
        <end position="186"/>
    </location>
</feature>
<feature type="signal peptide" evidence="1">
    <location>
        <begin position="1"/>
        <end position="23"/>
    </location>
</feature>
<evidence type="ECO:0000313" key="2">
    <source>
        <dbReference type="EMBL" id="SPJ28073.1"/>
    </source>
</evidence>
<evidence type="ECO:0000313" key="3">
    <source>
        <dbReference type="Proteomes" id="UP000244898"/>
    </source>
</evidence>
<protein>
    <submittedName>
        <fullName evidence="2">Uncharacterized protein</fullName>
    </submittedName>
</protein>
<name>A0A2R8C6V0_9RHOB</name>
<reference evidence="3" key="1">
    <citation type="submission" date="2018-03" db="EMBL/GenBank/DDBJ databases">
        <authorList>
            <person name="Rodrigo-Torres L."/>
            <person name="Arahal R. D."/>
            <person name="Lucena T."/>
        </authorList>
    </citation>
    <scope>NUCLEOTIDE SEQUENCE [LARGE SCALE GENOMIC DNA]</scope>
    <source>
        <strain evidence="3">CECT 7615</strain>
    </source>
</reference>
<keyword evidence="3" id="KW-1185">Reference proteome</keyword>